<dbReference type="GO" id="GO:0000422">
    <property type="term" value="P:autophagy of mitochondrion"/>
    <property type="evidence" value="ECO:0007669"/>
    <property type="project" value="EnsemblFungi"/>
</dbReference>
<evidence type="ECO:0000313" key="6">
    <source>
        <dbReference type="Proteomes" id="UP000000689"/>
    </source>
</evidence>
<dbReference type="GO" id="GO:0009277">
    <property type="term" value="C:fungal-type cell wall"/>
    <property type="evidence" value="ECO:0007669"/>
    <property type="project" value="TreeGrafter"/>
</dbReference>
<evidence type="ECO:0000313" key="5">
    <source>
        <dbReference type="EMBL" id="CCD23557.1"/>
    </source>
</evidence>
<dbReference type="STRING" id="1071378.G0W6Z6"/>
<keyword evidence="3" id="KW-0496">Mitochondrion</keyword>
<dbReference type="GO" id="GO:0031505">
    <property type="term" value="P:fungal-type cell wall organization"/>
    <property type="evidence" value="ECO:0007669"/>
    <property type="project" value="TreeGrafter"/>
</dbReference>
<accession>G0W6Z6</accession>
<keyword evidence="4" id="KW-0732">Signal</keyword>
<gene>
    <name evidence="5" type="primary">NDAI0B05240</name>
    <name evidence="5" type="ordered locus">NDAI_0B05240</name>
</gene>
<comment type="subcellular location">
    <subcellularLocation>
        <location evidence="1">Mitochondrion</location>
    </subcellularLocation>
</comment>
<comment type="similarity">
    <text evidence="2">Belongs to the SUN family.</text>
</comment>
<dbReference type="InterPro" id="IPR051526">
    <property type="entry name" value="Beta-Glucosidase_SUN"/>
</dbReference>
<organism evidence="5 6">
    <name type="scientific">Naumovozyma dairenensis (strain ATCC 10597 / BCRC 20456 / CBS 421 / NBRC 0211 / NRRL Y-12639)</name>
    <name type="common">Saccharomyces dairenensis</name>
    <dbReference type="NCBI Taxonomy" id="1071378"/>
    <lineage>
        <taxon>Eukaryota</taxon>
        <taxon>Fungi</taxon>
        <taxon>Dikarya</taxon>
        <taxon>Ascomycota</taxon>
        <taxon>Saccharomycotina</taxon>
        <taxon>Saccharomycetes</taxon>
        <taxon>Saccharomycetales</taxon>
        <taxon>Saccharomycetaceae</taxon>
        <taxon>Naumovozyma</taxon>
    </lineage>
</organism>
<proteinExistence type="inferred from homology"/>
<dbReference type="Pfam" id="PF03856">
    <property type="entry name" value="SUN"/>
    <property type="match status" value="1"/>
</dbReference>
<feature type="chain" id="PRO_5003411068" description="SUN4" evidence="4">
    <location>
        <begin position="19"/>
        <end position="367"/>
    </location>
</feature>
<dbReference type="AlphaFoldDB" id="G0W6Z6"/>
<dbReference type="KEGG" id="ndi:NDAI_0B05240"/>
<dbReference type="PANTHER" id="PTHR31316:SF2">
    <property type="entry name" value="BETA-GLUCOSIDASE-LIKE PROTEIN NCA3, MITOCHONDRIAL-RELATED"/>
    <property type="match status" value="1"/>
</dbReference>
<dbReference type="Proteomes" id="UP000000689">
    <property type="component" value="Chromosome 2"/>
</dbReference>
<dbReference type="eggNOG" id="ENOG502QREM">
    <property type="taxonomic scope" value="Eukaryota"/>
</dbReference>
<dbReference type="EMBL" id="HE580268">
    <property type="protein sequence ID" value="CCD23557.1"/>
    <property type="molecule type" value="Genomic_DNA"/>
</dbReference>
<dbReference type="GeneID" id="11498405"/>
<reference evidence="5 6" key="1">
    <citation type="journal article" date="2011" name="Proc. Natl. Acad. Sci. U.S.A.">
        <title>Evolutionary erosion of yeast sex chromosomes by mating-type switching accidents.</title>
        <authorList>
            <person name="Gordon J.L."/>
            <person name="Armisen D."/>
            <person name="Proux-Wera E."/>
            <person name="Oheigeartaigh S.S."/>
            <person name="Byrne K.P."/>
            <person name="Wolfe K.H."/>
        </authorList>
    </citation>
    <scope>NUCLEOTIDE SEQUENCE [LARGE SCALE GENOMIC DNA]</scope>
    <source>
        <strain evidence="6">ATCC 10597 / BCRC 20456 / CBS 421 / NBRC 0211 / NRRL Y-12639</strain>
    </source>
</reference>
<evidence type="ECO:0000256" key="4">
    <source>
        <dbReference type="SAM" id="SignalP"/>
    </source>
</evidence>
<evidence type="ECO:0000256" key="2">
    <source>
        <dbReference type="ARBA" id="ARBA00010579"/>
    </source>
</evidence>
<dbReference type="PANTHER" id="PTHR31316">
    <property type="entry name" value="BETA-GLUCOSIDASE-LIKE PROTEIN NCA3, MITOCHONDRIAL-RELATED"/>
    <property type="match status" value="1"/>
</dbReference>
<sequence>MKLSSSLLVLTASSVVFSAPAAHHNHHEKRAMITVTEYVDENGAVVIPVGDKYVKQTSTLVAAVQNAQPTTQAAAAVPTTTTTPAKETTTLAQAAETQAASSSSTSSTSGFQDGTIKCSDFPSDQGAVSINWIGLNGWTSIMNMDGQTSTTCEDGMYCSYACAPGMSKTQWPADQPADGKSVGGLYCKDGYLYRSNTDYSSLCVAGVDTAIAVNQISQSIAMCRTDYPGSENMVIPTVVDAGSSQPISVVDEDTYYTWQGKKTSTQYYVNNAGVSMEDGCVWGTDGSAVGNWAPVVLGAGSTGGISYLSIIPNPNNKTPPNYNVKIVASEGSTVVGSCSYENGVYSGSGSDGCTVSVTSGTAQFVFY</sequence>
<dbReference type="OrthoDB" id="5339822at2759"/>
<dbReference type="GO" id="GO:0009272">
    <property type="term" value="P:fungal-type cell wall biogenesis"/>
    <property type="evidence" value="ECO:0007669"/>
    <property type="project" value="EnsemblFungi"/>
</dbReference>
<evidence type="ECO:0008006" key="7">
    <source>
        <dbReference type="Google" id="ProtNLM"/>
    </source>
</evidence>
<dbReference type="HOGENOM" id="CLU_033459_0_0_1"/>
<dbReference type="GO" id="GO:0005743">
    <property type="term" value="C:mitochondrial inner membrane"/>
    <property type="evidence" value="ECO:0007669"/>
    <property type="project" value="EnsemblFungi"/>
</dbReference>
<dbReference type="RefSeq" id="XP_003668800.1">
    <property type="nucleotide sequence ID" value="XM_003668752.1"/>
</dbReference>
<evidence type="ECO:0000256" key="1">
    <source>
        <dbReference type="ARBA" id="ARBA00004173"/>
    </source>
</evidence>
<dbReference type="OMA" id="CIWGTEG"/>
<feature type="signal peptide" evidence="4">
    <location>
        <begin position="1"/>
        <end position="18"/>
    </location>
</feature>
<keyword evidence="6" id="KW-1185">Reference proteome</keyword>
<evidence type="ECO:0000256" key="3">
    <source>
        <dbReference type="ARBA" id="ARBA00023128"/>
    </source>
</evidence>
<protein>
    <recommendedName>
        <fullName evidence="7">SUN4</fullName>
    </recommendedName>
</protein>
<dbReference type="GO" id="GO:0009986">
    <property type="term" value="C:cell surface"/>
    <property type="evidence" value="ECO:0007669"/>
    <property type="project" value="TreeGrafter"/>
</dbReference>
<name>G0W6Z6_NAUDC</name>
<dbReference type="InterPro" id="IPR005556">
    <property type="entry name" value="SUN"/>
</dbReference>